<dbReference type="SUPFAM" id="SSF52540">
    <property type="entry name" value="P-loop containing nucleoside triphosphate hydrolases"/>
    <property type="match status" value="1"/>
</dbReference>
<comment type="subcellular location">
    <subcellularLocation>
        <location evidence="1">Nucleus</location>
    </subcellularLocation>
</comment>
<keyword evidence="9 12" id="KW-0804">Transcription</keyword>
<evidence type="ECO:0000256" key="11">
    <source>
        <dbReference type="ARBA" id="ARBA00023242"/>
    </source>
</evidence>
<accession>A0A0R3UF16</accession>
<gene>
    <name evidence="14" type="ORF">MCOS_LOCUS5648</name>
</gene>
<dbReference type="AlphaFoldDB" id="A0A0R3UF16"/>
<protein>
    <recommendedName>
        <fullName evidence="12">RuvB-like helicase</fullName>
        <ecNumber evidence="12">3.6.4.12</ecNumber>
    </recommendedName>
</protein>
<dbReference type="Gene3D" id="2.40.50.360">
    <property type="entry name" value="RuvB-like helicase, domain II"/>
    <property type="match status" value="1"/>
</dbReference>
<dbReference type="Pfam" id="PF06068">
    <property type="entry name" value="TIP49"/>
    <property type="match status" value="1"/>
</dbReference>
<dbReference type="FunFam" id="2.40.50.360:FF:000002">
    <property type="entry name" value="RuvB-like helicase"/>
    <property type="match status" value="1"/>
</dbReference>
<evidence type="ECO:0000256" key="12">
    <source>
        <dbReference type="RuleBase" id="RU363048"/>
    </source>
</evidence>
<dbReference type="InterPro" id="IPR027417">
    <property type="entry name" value="P-loop_NTPase"/>
</dbReference>
<evidence type="ECO:0000259" key="13">
    <source>
        <dbReference type="SMART" id="SM00382"/>
    </source>
</evidence>
<keyword evidence="15" id="KW-1185">Reference proteome</keyword>
<evidence type="ECO:0000256" key="4">
    <source>
        <dbReference type="ARBA" id="ARBA00022763"/>
    </source>
</evidence>
<keyword evidence="6 12" id="KW-0347">Helicase</keyword>
<dbReference type="SMART" id="SM00382">
    <property type="entry name" value="AAA"/>
    <property type="match status" value="1"/>
</dbReference>
<keyword evidence="4" id="KW-0227">DNA damage</keyword>
<keyword evidence="5 12" id="KW-0378">Hydrolase</keyword>
<dbReference type="GO" id="GO:0005634">
    <property type="term" value="C:nucleus"/>
    <property type="evidence" value="ECO:0007669"/>
    <property type="project" value="UniProtKB-SubCell"/>
</dbReference>
<evidence type="ECO:0000256" key="1">
    <source>
        <dbReference type="ARBA" id="ARBA00004123"/>
    </source>
</evidence>
<dbReference type="FunFam" id="3.40.50.300:FF:002221">
    <property type="entry name" value="RuvB-like 2"/>
    <property type="match status" value="2"/>
</dbReference>
<dbReference type="InterPro" id="IPR010339">
    <property type="entry name" value="TIP49_P-loop"/>
</dbReference>
<dbReference type="EMBL" id="UXSR01005204">
    <property type="protein sequence ID" value="VDD79645.1"/>
    <property type="molecule type" value="Genomic_DNA"/>
</dbReference>
<dbReference type="STRING" id="53468.A0A0R3UF16"/>
<dbReference type="InterPro" id="IPR041048">
    <property type="entry name" value="RuvB-like_C"/>
</dbReference>
<proteinExistence type="inferred from homology"/>
<dbReference type="Pfam" id="PF17856">
    <property type="entry name" value="TIP49_C"/>
    <property type="match status" value="1"/>
</dbReference>
<evidence type="ECO:0000256" key="6">
    <source>
        <dbReference type="ARBA" id="ARBA00022806"/>
    </source>
</evidence>
<dbReference type="InterPro" id="IPR027238">
    <property type="entry name" value="RuvB-like"/>
</dbReference>
<dbReference type="InterPro" id="IPR042487">
    <property type="entry name" value="RuvBL1/2_DNA/RNA_bd_dom"/>
</dbReference>
<dbReference type="Gene3D" id="1.10.8.60">
    <property type="match status" value="1"/>
</dbReference>
<comment type="catalytic activity">
    <reaction evidence="12">
        <text>ATP + H2O = ADP + phosphate + H(+)</text>
        <dbReference type="Rhea" id="RHEA:13065"/>
        <dbReference type="ChEBI" id="CHEBI:15377"/>
        <dbReference type="ChEBI" id="CHEBI:15378"/>
        <dbReference type="ChEBI" id="CHEBI:30616"/>
        <dbReference type="ChEBI" id="CHEBI:43474"/>
        <dbReference type="ChEBI" id="CHEBI:456216"/>
        <dbReference type="EC" id="3.6.4.12"/>
    </reaction>
</comment>
<evidence type="ECO:0000313" key="14">
    <source>
        <dbReference type="EMBL" id="VDD79645.1"/>
    </source>
</evidence>
<comment type="similarity">
    <text evidence="2 12">Belongs to the RuvB family.</text>
</comment>
<dbReference type="GO" id="GO:0003678">
    <property type="term" value="F:DNA helicase activity"/>
    <property type="evidence" value="ECO:0007669"/>
    <property type="project" value="UniProtKB-EC"/>
</dbReference>
<keyword evidence="8 12" id="KW-0805">Transcription regulation</keyword>
<evidence type="ECO:0000256" key="9">
    <source>
        <dbReference type="ARBA" id="ARBA00023163"/>
    </source>
</evidence>
<keyword evidence="11 12" id="KW-0539">Nucleus</keyword>
<dbReference type="Gene3D" id="3.40.50.300">
    <property type="entry name" value="P-loop containing nucleotide triphosphate hydrolases"/>
    <property type="match status" value="1"/>
</dbReference>
<keyword evidence="10" id="KW-0234">DNA repair</keyword>
<dbReference type="PANTHER" id="PTHR11093">
    <property type="entry name" value="RUVB-RELATED REPTIN AND PONTIN"/>
    <property type="match status" value="1"/>
</dbReference>
<evidence type="ECO:0000256" key="3">
    <source>
        <dbReference type="ARBA" id="ARBA00022741"/>
    </source>
</evidence>
<evidence type="ECO:0000256" key="7">
    <source>
        <dbReference type="ARBA" id="ARBA00022840"/>
    </source>
</evidence>
<dbReference type="InterPro" id="IPR003593">
    <property type="entry name" value="AAA+_ATPase"/>
</dbReference>
<sequence>MANLQKSLQEATTRDITRIERIGAHSHIRGLGLNDELDARQVSQGMVGQCKARRAVGIVLGMIREGKIAGRAVLLAGPPGTGKTAIAMGLAQALGRDTPFTAMAGSEIYSLEMSKTEALTQAFRKSIGIRIKEEAEIIEGEVVEIMIDRPATGTGAKVGKLTLKTTEMETVYDLGQKMIDCIAKEKIQAGDVITIDKPSGKITRLGRSFARARDYDATGMQTKFVQCPEGELQKRKEVVHTVTLHEIDVINSRTQGFLALFSGDTGEIKSEVRDQINAKVVEWREEGKADIVPGVLFIDEVHMLDIECFSFLNRALESDMAPILIMATNRGITTIRGTNFKSPHGIPIDLLDRLLIVSTEAYSEKEIQAILKIRCEEEDVDIAEDALVVLTRIGLQTSLRYAIQLITTASLVCRRRKGVEVNKEDVRKVYQLFMDEARSTLFLQEYQEEFMFNEAQPASAVQPTGAWFSSALTKHPTHNLCSRYYKLLFCLVGDAMDTEA</sequence>
<keyword evidence="3 12" id="KW-0547">Nucleotide-binding</keyword>
<evidence type="ECO:0000256" key="8">
    <source>
        <dbReference type="ARBA" id="ARBA00023015"/>
    </source>
</evidence>
<dbReference type="EC" id="3.6.4.12" evidence="12"/>
<dbReference type="FunFam" id="1.10.8.60:FF:000010">
    <property type="entry name" value="RuvB-like helicase"/>
    <property type="match status" value="1"/>
</dbReference>
<dbReference type="GO" id="GO:0016887">
    <property type="term" value="F:ATP hydrolysis activity"/>
    <property type="evidence" value="ECO:0007669"/>
    <property type="project" value="RHEA"/>
</dbReference>
<keyword evidence="7 12" id="KW-0067">ATP-binding</keyword>
<evidence type="ECO:0000313" key="15">
    <source>
        <dbReference type="Proteomes" id="UP000267029"/>
    </source>
</evidence>
<feature type="domain" description="AAA+ ATPase" evidence="13">
    <location>
        <begin position="69"/>
        <end position="361"/>
    </location>
</feature>
<dbReference type="GO" id="GO:0005524">
    <property type="term" value="F:ATP binding"/>
    <property type="evidence" value="ECO:0007669"/>
    <property type="project" value="UniProtKB-KW"/>
</dbReference>
<dbReference type="GO" id="GO:0006281">
    <property type="term" value="P:DNA repair"/>
    <property type="evidence" value="ECO:0007669"/>
    <property type="project" value="UniProtKB-KW"/>
</dbReference>
<evidence type="ECO:0000256" key="2">
    <source>
        <dbReference type="ARBA" id="ARBA00007519"/>
    </source>
</evidence>
<dbReference type="OrthoDB" id="10060499at2759"/>
<evidence type="ECO:0000256" key="5">
    <source>
        <dbReference type="ARBA" id="ARBA00022801"/>
    </source>
</evidence>
<dbReference type="Proteomes" id="UP000267029">
    <property type="component" value="Unassembled WGS sequence"/>
</dbReference>
<organism evidence="14 15">
    <name type="scientific">Mesocestoides corti</name>
    <name type="common">Flatworm</name>
    <dbReference type="NCBI Taxonomy" id="53468"/>
    <lineage>
        <taxon>Eukaryota</taxon>
        <taxon>Metazoa</taxon>
        <taxon>Spiralia</taxon>
        <taxon>Lophotrochozoa</taxon>
        <taxon>Platyhelminthes</taxon>
        <taxon>Cestoda</taxon>
        <taxon>Eucestoda</taxon>
        <taxon>Cyclophyllidea</taxon>
        <taxon>Mesocestoididae</taxon>
        <taxon>Mesocestoides</taxon>
    </lineage>
</organism>
<reference evidence="14 15" key="1">
    <citation type="submission" date="2018-10" db="EMBL/GenBank/DDBJ databases">
        <authorList>
            <consortium name="Pathogen Informatics"/>
        </authorList>
    </citation>
    <scope>NUCLEOTIDE SEQUENCE [LARGE SCALE GENOMIC DNA]</scope>
</reference>
<evidence type="ECO:0000256" key="10">
    <source>
        <dbReference type="ARBA" id="ARBA00023204"/>
    </source>
</evidence>
<name>A0A0R3UF16_MESCO</name>